<evidence type="ECO:0000256" key="2">
    <source>
        <dbReference type="ARBA" id="ARBA00022475"/>
    </source>
</evidence>
<dbReference type="OrthoDB" id="1123412at2"/>
<protein>
    <submittedName>
        <fullName evidence="8">Phospholipase_D-nuclease N-terminal</fullName>
    </submittedName>
</protein>
<keyword evidence="9" id="KW-1185">Reference proteome</keyword>
<evidence type="ECO:0000259" key="7">
    <source>
        <dbReference type="Pfam" id="PF13396"/>
    </source>
</evidence>
<dbReference type="GO" id="GO:0005886">
    <property type="term" value="C:plasma membrane"/>
    <property type="evidence" value="ECO:0007669"/>
    <property type="project" value="UniProtKB-SubCell"/>
</dbReference>
<evidence type="ECO:0000256" key="3">
    <source>
        <dbReference type="ARBA" id="ARBA00022692"/>
    </source>
</evidence>
<keyword evidence="4 6" id="KW-1133">Transmembrane helix</keyword>
<name>A0A1T5DD73_9SPHI</name>
<dbReference type="Proteomes" id="UP000189981">
    <property type="component" value="Unassembled WGS sequence"/>
</dbReference>
<keyword evidence="5 6" id="KW-0472">Membrane</keyword>
<dbReference type="Pfam" id="PF13396">
    <property type="entry name" value="PLDc_N"/>
    <property type="match status" value="1"/>
</dbReference>
<accession>A0A1T5DD73</accession>
<reference evidence="9" key="1">
    <citation type="submission" date="2017-02" db="EMBL/GenBank/DDBJ databases">
        <authorList>
            <person name="Varghese N."/>
            <person name="Submissions S."/>
        </authorList>
    </citation>
    <scope>NUCLEOTIDE SEQUENCE [LARGE SCALE GENOMIC DNA]</scope>
    <source>
        <strain evidence="9">DSM 22385</strain>
    </source>
</reference>
<evidence type="ECO:0000256" key="1">
    <source>
        <dbReference type="ARBA" id="ARBA00004651"/>
    </source>
</evidence>
<proteinExistence type="predicted"/>
<dbReference type="EMBL" id="FUYR01000002">
    <property type="protein sequence ID" value="SKB69483.1"/>
    <property type="molecule type" value="Genomic_DNA"/>
</dbReference>
<keyword evidence="3 6" id="KW-0812">Transmembrane</keyword>
<evidence type="ECO:0000256" key="4">
    <source>
        <dbReference type="ARBA" id="ARBA00022989"/>
    </source>
</evidence>
<feature type="domain" description="Cardiolipin synthase N-terminal" evidence="7">
    <location>
        <begin position="27"/>
        <end position="69"/>
    </location>
</feature>
<keyword evidence="2" id="KW-1003">Cell membrane</keyword>
<organism evidence="8 9">
    <name type="scientific">Daejeonella lutea</name>
    <dbReference type="NCBI Taxonomy" id="572036"/>
    <lineage>
        <taxon>Bacteria</taxon>
        <taxon>Pseudomonadati</taxon>
        <taxon>Bacteroidota</taxon>
        <taxon>Sphingobacteriia</taxon>
        <taxon>Sphingobacteriales</taxon>
        <taxon>Sphingobacteriaceae</taxon>
        <taxon>Daejeonella</taxon>
    </lineage>
</organism>
<feature type="transmembrane region" description="Helical" evidence="6">
    <location>
        <begin position="12"/>
        <end position="32"/>
    </location>
</feature>
<evidence type="ECO:0000313" key="8">
    <source>
        <dbReference type="EMBL" id="SKB69483.1"/>
    </source>
</evidence>
<comment type="subcellular location">
    <subcellularLocation>
        <location evidence="1">Cell membrane</location>
        <topology evidence="1">Multi-pass membrane protein</topology>
    </subcellularLocation>
</comment>
<evidence type="ECO:0000256" key="6">
    <source>
        <dbReference type="SAM" id="Phobius"/>
    </source>
</evidence>
<evidence type="ECO:0000313" key="9">
    <source>
        <dbReference type="Proteomes" id="UP000189981"/>
    </source>
</evidence>
<dbReference type="AlphaFoldDB" id="A0A1T5DD73"/>
<dbReference type="InterPro" id="IPR027379">
    <property type="entry name" value="CLS_N"/>
</dbReference>
<feature type="transmembrane region" description="Helical" evidence="6">
    <location>
        <begin position="47"/>
        <end position="67"/>
    </location>
</feature>
<evidence type="ECO:0000256" key="5">
    <source>
        <dbReference type="ARBA" id="ARBA00023136"/>
    </source>
</evidence>
<dbReference type="STRING" id="572036.SAMN05661099_2291"/>
<gene>
    <name evidence="8" type="ORF">SAMN05661099_2291</name>
</gene>
<sequence length="74" mass="8475">MLCQINFDFGTSEIIMVIIALIPLLILVPFTIIDSLRSPHLSVTQKFAWIVFIIIAPYLGAIVYLLWGRRQKMV</sequence>